<evidence type="ECO:0000256" key="5">
    <source>
        <dbReference type="ARBA" id="ARBA00022490"/>
    </source>
</evidence>
<dbReference type="NCBIfam" id="TIGR00674">
    <property type="entry name" value="dapA"/>
    <property type="match status" value="1"/>
</dbReference>
<organism evidence="16 17">
    <name type="scientific">Dactylosporangium matsuzakiense</name>
    <dbReference type="NCBI Taxonomy" id="53360"/>
    <lineage>
        <taxon>Bacteria</taxon>
        <taxon>Bacillati</taxon>
        <taxon>Actinomycetota</taxon>
        <taxon>Actinomycetes</taxon>
        <taxon>Micromonosporales</taxon>
        <taxon>Micromonosporaceae</taxon>
        <taxon>Dactylosporangium</taxon>
    </lineage>
</organism>
<evidence type="ECO:0000256" key="6">
    <source>
        <dbReference type="ARBA" id="ARBA00022605"/>
    </source>
</evidence>
<reference evidence="16" key="1">
    <citation type="journal article" date="2014" name="Int. J. Syst. Evol. Microbiol.">
        <title>Complete genome sequence of Corynebacterium casei LMG S-19264T (=DSM 44701T), isolated from a smear-ripened cheese.</title>
        <authorList>
            <consortium name="US DOE Joint Genome Institute (JGI-PGF)"/>
            <person name="Walter F."/>
            <person name="Albersmeier A."/>
            <person name="Kalinowski J."/>
            <person name="Ruckert C."/>
        </authorList>
    </citation>
    <scope>NUCLEOTIDE SEQUENCE</scope>
    <source>
        <strain evidence="16">VKM Ac-1321</strain>
    </source>
</reference>
<dbReference type="GO" id="GO:0008840">
    <property type="term" value="F:4-hydroxy-tetrahydrodipicolinate synthase activity"/>
    <property type="evidence" value="ECO:0007669"/>
    <property type="project" value="UniProtKB-UniRule"/>
</dbReference>
<comment type="caution">
    <text evidence="12">Was originally thought to be a dihydrodipicolinate synthase (DHDPS), catalyzing the condensation of (S)-aspartate-beta-semialdehyde [(S)-ASA] and pyruvate to dihydrodipicolinate (DHDP). However, it was shown in E.coli that the product of the enzymatic reaction is not dihydrodipicolinate but in fact (4S)-4-hydroxy-2,3,4,5-tetrahydro-(2S)-dipicolinic acid (HTPA), and that the consecutive dehydration reaction leading to DHDP is not spontaneous but catalyzed by DapB.</text>
</comment>
<dbReference type="SMART" id="SM01130">
    <property type="entry name" value="DHDPS"/>
    <property type="match status" value="1"/>
</dbReference>
<keyword evidence="17" id="KW-1185">Reference proteome</keyword>
<comment type="catalytic activity">
    <reaction evidence="11 12">
        <text>L-aspartate 4-semialdehyde + pyruvate = (2S,4S)-4-hydroxy-2,3,4,5-tetrahydrodipicolinate + H2O + H(+)</text>
        <dbReference type="Rhea" id="RHEA:34171"/>
        <dbReference type="ChEBI" id="CHEBI:15361"/>
        <dbReference type="ChEBI" id="CHEBI:15377"/>
        <dbReference type="ChEBI" id="CHEBI:15378"/>
        <dbReference type="ChEBI" id="CHEBI:67139"/>
        <dbReference type="ChEBI" id="CHEBI:537519"/>
        <dbReference type="EC" id="4.3.3.7"/>
    </reaction>
</comment>
<sequence length="317" mass="33184">MTRTGSVPGRPFGRLLSAMVTPFRPDGSLDVDGAARLAAHLVDEQEHDGLVINGTTGESATTSDAEKDQVLRAVVEAVGDRATVIAGVGTNDTAHSVELTRAAEKAGADGLLVVTPYYNKPPQAGLVQHFRTVADASGLPVMLYDIPGRAGTAIETDSLCRLAEHERIVAVKDAKGDLGETAWVLKRTDLAYYSGEDKLTLPLLSVGAVGVVGVPTHVFGPETKAMINAYESGDVARARDLHLQLLPAFCGFFRTQGVILTKAALTLLGLPAGPVRPPLVGANAAELGRLREDCAEAGRTVGTADQMAHHNELGVAL</sequence>
<evidence type="ECO:0000256" key="7">
    <source>
        <dbReference type="ARBA" id="ARBA00022915"/>
    </source>
</evidence>
<comment type="function">
    <text evidence="1 12">Catalyzes the condensation of (S)-aspartate-beta-semialdehyde [(S)-ASA] and pyruvate to 4-hydroxy-tetrahydrodipicolinate (HTPA).</text>
</comment>
<evidence type="ECO:0000256" key="15">
    <source>
        <dbReference type="PIRSR" id="PIRSR001365-2"/>
    </source>
</evidence>
<dbReference type="GO" id="GO:0019877">
    <property type="term" value="P:diaminopimelate biosynthetic process"/>
    <property type="evidence" value="ECO:0007669"/>
    <property type="project" value="UniProtKB-UniRule"/>
</dbReference>
<protein>
    <recommendedName>
        <fullName evidence="4 12">4-hydroxy-tetrahydrodipicolinate synthase</fullName>
        <shortName evidence="12">HTPA synthase</shortName>
        <ecNumber evidence="4 12">4.3.3.7</ecNumber>
    </recommendedName>
</protein>
<evidence type="ECO:0000256" key="2">
    <source>
        <dbReference type="ARBA" id="ARBA00005120"/>
    </source>
</evidence>
<evidence type="ECO:0000256" key="9">
    <source>
        <dbReference type="ARBA" id="ARBA00023239"/>
    </source>
</evidence>
<evidence type="ECO:0000313" key="17">
    <source>
        <dbReference type="Proteomes" id="UP001143480"/>
    </source>
</evidence>
<feature type="binding site" evidence="12 15">
    <location>
        <position position="56"/>
    </location>
    <ligand>
        <name>pyruvate</name>
        <dbReference type="ChEBI" id="CHEBI:15361"/>
    </ligand>
</feature>
<proteinExistence type="inferred from homology"/>
<dbReference type="HAMAP" id="MF_00418">
    <property type="entry name" value="DapA"/>
    <property type="match status" value="1"/>
</dbReference>
<dbReference type="InterPro" id="IPR005263">
    <property type="entry name" value="DapA"/>
</dbReference>
<feature type="binding site" evidence="12 15">
    <location>
        <position position="212"/>
    </location>
    <ligand>
        <name>pyruvate</name>
        <dbReference type="ChEBI" id="CHEBI:15361"/>
    </ligand>
</feature>
<dbReference type="PRINTS" id="PR00146">
    <property type="entry name" value="DHPICSNTHASE"/>
</dbReference>
<dbReference type="EC" id="4.3.3.7" evidence="4 12"/>
<evidence type="ECO:0000313" key="16">
    <source>
        <dbReference type="EMBL" id="GLL07166.1"/>
    </source>
</evidence>
<feature type="active site" description="Proton donor/acceptor" evidence="12 14">
    <location>
        <position position="144"/>
    </location>
</feature>
<dbReference type="CDD" id="cd00950">
    <property type="entry name" value="DHDPS"/>
    <property type="match status" value="1"/>
</dbReference>
<dbReference type="InterPro" id="IPR020624">
    <property type="entry name" value="Schiff_base-form_aldolases_CS"/>
</dbReference>
<keyword evidence="5 12" id="KW-0963">Cytoplasm</keyword>
<evidence type="ECO:0000256" key="13">
    <source>
        <dbReference type="PIRNR" id="PIRNR001365"/>
    </source>
</evidence>
<dbReference type="GO" id="GO:0005829">
    <property type="term" value="C:cytosol"/>
    <property type="evidence" value="ECO:0007669"/>
    <property type="project" value="TreeGrafter"/>
</dbReference>
<keyword evidence="6 12" id="KW-0028">Amino-acid biosynthesis</keyword>
<accession>A0A9W6NSB7</accession>
<keyword evidence="9 12" id="KW-0456">Lyase</keyword>
<dbReference type="PIRSF" id="PIRSF001365">
    <property type="entry name" value="DHDPS"/>
    <property type="match status" value="1"/>
</dbReference>
<comment type="pathway">
    <text evidence="2 12">Amino-acid biosynthesis; L-lysine biosynthesis via DAP pathway; (S)-tetrahydrodipicolinate from L-aspartate: step 3/4.</text>
</comment>
<evidence type="ECO:0000256" key="11">
    <source>
        <dbReference type="ARBA" id="ARBA00047836"/>
    </source>
</evidence>
<evidence type="ECO:0000256" key="12">
    <source>
        <dbReference type="HAMAP-Rule" id="MF_00418"/>
    </source>
</evidence>
<gene>
    <name evidence="16" type="primary">dapA2</name>
    <name evidence="12" type="synonym">dapA</name>
    <name evidence="16" type="ORF">GCM10017581_089180</name>
</gene>
<dbReference type="RefSeq" id="WP_261963275.1">
    <property type="nucleotide sequence ID" value="NZ_BAAAXA010000003.1"/>
</dbReference>
<comment type="subunit">
    <text evidence="12">Homotetramer; dimer of dimers.</text>
</comment>
<dbReference type="EMBL" id="BSFP01000087">
    <property type="protein sequence ID" value="GLL07166.1"/>
    <property type="molecule type" value="Genomic_DNA"/>
</dbReference>
<keyword evidence="7 12" id="KW-0220">Diaminopimelate biosynthesis</keyword>
<dbReference type="Proteomes" id="UP001143480">
    <property type="component" value="Unassembled WGS sequence"/>
</dbReference>
<feature type="site" description="Part of a proton relay during catalysis" evidence="12">
    <location>
        <position position="55"/>
    </location>
</feature>
<comment type="caution">
    <text evidence="16">The sequence shown here is derived from an EMBL/GenBank/DDBJ whole genome shotgun (WGS) entry which is preliminary data.</text>
</comment>
<evidence type="ECO:0000256" key="3">
    <source>
        <dbReference type="ARBA" id="ARBA00007592"/>
    </source>
</evidence>
<comment type="subcellular location">
    <subcellularLocation>
        <location evidence="12">Cytoplasm</location>
    </subcellularLocation>
</comment>
<keyword evidence="8 12" id="KW-0457">Lysine biosynthesis</keyword>
<dbReference type="PANTHER" id="PTHR12128:SF66">
    <property type="entry name" value="4-HYDROXY-2-OXOGLUTARATE ALDOLASE, MITOCHONDRIAL"/>
    <property type="match status" value="1"/>
</dbReference>
<evidence type="ECO:0000256" key="1">
    <source>
        <dbReference type="ARBA" id="ARBA00003294"/>
    </source>
</evidence>
<feature type="site" description="Part of a proton relay during catalysis" evidence="12">
    <location>
        <position position="118"/>
    </location>
</feature>
<dbReference type="SUPFAM" id="SSF51569">
    <property type="entry name" value="Aldolase"/>
    <property type="match status" value="1"/>
</dbReference>
<reference evidence="16" key="2">
    <citation type="submission" date="2023-01" db="EMBL/GenBank/DDBJ databases">
        <authorList>
            <person name="Sun Q."/>
            <person name="Evtushenko L."/>
        </authorList>
    </citation>
    <scope>NUCLEOTIDE SEQUENCE</scope>
    <source>
        <strain evidence="16">VKM Ac-1321</strain>
    </source>
</reference>
<evidence type="ECO:0000256" key="14">
    <source>
        <dbReference type="PIRSR" id="PIRSR001365-1"/>
    </source>
</evidence>
<dbReference type="InterPro" id="IPR020625">
    <property type="entry name" value="Schiff_base-form_aldolases_AS"/>
</dbReference>
<dbReference type="PROSITE" id="PS00665">
    <property type="entry name" value="DHDPS_1"/>
    <property type="match status" value="1"/>
</dbReference>
<evidence type="ECO:0000256" key="4">
    <source>
        <dbReference type="ARBA" id="ARBA00012086"/>
    </source>
</evidence>
<name>A0A9W6NSB7_9ACTN</name>
<comment type="similarity">
    <text evidence="3 12 13">Belongs to the DapA family.</text>
</comment>
<keyword evidence="10 12" id="KW-0704">Schiff base</keyword>
<dbReference type="PANTHER" id="PTHR12128">
    <property type="entry name" value="DIHYDRODIPICOLINATE SYNTHASE"/>
    <property type="match status" value="1"/>
</dbReference>
<dbReference type="InterPro" id="IPR002220">
    <property type="entry name" value="DapA-like"/>
</dbReference>
<dbReference type="GO" id="GO:0009089">
    <property type="term" value="P:lysine biosynthetic process via diaminopimelate"/>
    <property type="evidence" value="ECO:0007669"/>
    <property type="project" value="UniProtKB-UniRule"/>
</dbReference>
<feature type="active site" description="Schiff-base intermediate with substrate" evidence="12 14">
    <location>
        <position position="172"/>
    </location>
</feature>
<dbReference type="Gene3D" id="3.20.20.70">
    <property type="entry name" value="Aldolase class I"/>
    <property type="match status" value="1"/>
</dbReference>
<evidence type="ECO:0000256" key="10">
    <source>
        <dbReference type="ARBA" id="ARBA00023270"/>
    </source>
</evidence>
<dbReference type="InterPro" id="IPR013785">
    <property type="entry name" value="Aldolase_TIM"/>
</dbReference>
<dbReference type="PROSITE" id="PS00666">
    <property type="entry name" value="DHDPS_2"/>
    <property type="match status" value="1"/>
</dbReference>
<dbReference type="AlphaFoldDB" id="A0A9W6NSB7"/>
<evidence type="ECO:0000256" key="8">
    <source>
        <dbReference type="ARBA" id="ARBA00023154"/>
    </source>
</evidence>
<dbReference type="Pfam" id="PF00701">
    <property type="entry name" value="DHDPS"/>
    <property type="match status" value="1"/>
</dbReference>